<accession>A0AAD4ZC56</accession>
<dbReference type="AlphaFoldDB" id="A0AAD4ZC56"/>
<proteinExistence type="predicted"/>
<sequence length="146" mass="15263">MASSTMALFSPFLAGQAVKLGSSVSIIVGDVRAELQCAKPHPSPKMFHPAVRGTAPTVSNTWARSLARPLLTLLKNSPVITVGTLLGSQRTQKPLPKTVSLRSSTQDGPCSGLWAVFSPNSCLVTESSSEKLFGSRLGPKSSVTVG</sequence>
<dbReference type="Proteomes" id="UP001054821">
    <property type="component" value="Chromosome 3"/>
</dbReference>
<evidence type="ECO:0000313" key="1">
    <source>
        <dbReference type="EMBL" id="KAI5339743.1"/>
    </source>
</evidence>
<protein>
    <submittedName>
        <fullName evidence="1">Uncharacterized protein</fullName>
    </submittedName>
</protein>
<keyword evidence="2" id="KW-1185">Reference proteome</keyword>
<comment type="caution">
    <text evidence="1">The sequence shown here is derived from an EMBL/GenBank/DDBJ whole genome shotgun (WGS) entry which is preliminary data.</text>
</comment>
<organism evidence="1 2">
    <name type="scientific">Prunus dulcis</name>
    <name type="common">Almond</name>
    <name type="synonym">Amygdalus dulcis</name>
    <dbReference type="NCBI Taxonomy" id="3755"/>
    <lineage>
        <taxon>Eukaryota</taxon>
        <taxon>Viridiplantae</taxon>
        <taxon>Streptophyta</taxon>
        <taxon>Embryophyta</taxon>
        <taxon>Tracheophyta</taxon>
        <taxon>Spermatophyta</taxon>
        <taxon>Magnoliopsida</taxon>
        <taxon>eudicotyledons</taxon>
        <taxon>Gunneridae</taxon>
        <taxon>Pentapetalae</taxon>
        <taxon>rosids</taxon>
        <taxon>fabids</taxon>
        <taxon>Rosales</taxon>
        <taxon>Rosaceae</taxon>
        <taxon>Amygdaloideae</taxon>
        <taxon>Amygdaleae</taxon>
        <taxon>Prunus</taxon>
    </lineage>
</organism>
<evidence type="ECO:0000313" key="2">
    <source>
        <dbReference type="Proteomes" id="UP001054821"/>
    </source>
</evidence>
<gene>
    <name evidence="1" type="ORF">L3X38_019015</name>
</gene>
<reference evidence="1 2" key="1">
    <citation type="journal article" date="2022" name="G3 (Bethesda)">
        <title>Whole-genome sequence and methylome profiling of the almond [Prunus dulcis (Mill.) D.A. Webb] cultivar 'Nonpareil'.</title>
        <authorList>
            <person name="D'Amico-Willman K.M."/>
            <person name="Ouma W.Z."/>
            <person name="Meulia T."/>
            <person name="Sideli G.M."/>
            <person name="Gradziel T.M."/>
            <person name="Fresnedo-Ramirez J."/>
        </authorList>
    </citation>
    <scope>NUCLEOTIDE SEQUENCE [LARGE SCALE GENOMIC DNA]</scope>
    <source>
        <strain evidence="1">Clone GOH B32 T37-40</strain>
    </source>
</reference>
<dbReference type="EMBL" id="JAJFAZ020000003">
    <property type="protein sequence ID" value="KAI5339743.1"/>
    <property type="molecule type" value="Genomic_DNA"/>
</dbReference>
<name>A0AAD4ZC56_PRUDU</name>